<proteinExistence type="predicted"/>
<dbReference type="Pfam" id="PF08588">
    <property type="entry name" value="Duc1"/>
    <property type="match status" value="1"/>
</dbReference>
<dbReference type="Proteomes" id="UP001147747">
    <property type="component" value="Unassembled WGS sequence"/>
</dbReference>
<evidence type="ECO:0000259" key="1">
    <source>
        <dbReference type="Pfam" id="PF08588"/>
    </source>
</evidence>
<dbReference type="GeneID" id="81369330"/>
<evidence type="ECO:0000313" key="3">
    <source>
        <dbReference type="Proteomes" id="UP001147747"/>
    </source>
</evidence>
<protein>
    <recommendedName>
        <fullName evidence="1">Domain of unknown function at the cortex 1 domain-containing protein</fullName>
    </recommendedName>
</protein>
<comment type="caution">
    <text evidence="2">The sequence shown here is derived from an EMBL/GenBank/DDBJ whole genome shotgun (WGS) entry which is preliminary data.</text>
</comment>
<dbReference type="PANTHER" id="PTHR34826">
    <property type="entry name" value="UPF0590 PROTEIN C409.17C"/>
    <property type="match status" value="1"/>
</dbReference>
<sequence>MTRDNNNKYRLQVTAGPEYDPACHTIVPVNQQETVTFENDRAFVSLCVKVQNYRGYPEGSPSTNDYFSYPLHKNQKYSIAFSFQPKKAISGDSLIFGNDFDNPIRDRLPPGLNTALRIVRWIIDPGVYGDAYADRPYLYGPALSSLNCLRICGKPGYYQIGSKNWRKELHNELIDEGGEAEGEVSRREMNIPDQAIQRRKHFLVRENRQDFWFEPGIVYKADFGNGYIDFESFTIPVIQYVNDKTHKLRYVLKDRDTGEVIFALVFNLIFEG</sequence>
<gene>
    <name evidence="2" type="ORF">N7509_005713</name>
</gene>
<dbReference type="AlphaFoldDB" id="A0A9W9W2W8"/>
<dbReference type="InterPro" id="IPR013897">
    <property type="entry name" value="Duc1"/>
</dbReference>
<accession>A0A9W9W2W8</accession>
<keyword evidence="3" id="KW-1185">Reference proteome</keyword>
<dbReference type="OrthoDB" id="2119945at2759"/>
<dbReference type="EMBL" id="JAPZBU010000006">
    <property type="protein sequence ID" value="KAJ5397600.1"/>
    <property type="molecule type" value="Genomic_DNA"/>
</dbReference>
<feature type="domain" description="Domain of unknown function at the cortex 1" evidence="1">
    <location>
        <begin position="10"/>
        <end position="268"/>
    </location>
</feature>
<evidence type="ECO:0000313" key="2">
    <source>
        <dbReference type="EMBL" id="KAJ5397600.1"/>
    </source>
</evidence>
<dbReference type="RefSeq" id="XP_056489652.1">
    <property type="nucleotide sequence ID" value="XM_056630350.1"/>
</dbReference>
<dbReference type="PANTHER" id="PTHR34826:SF2">
    <property type="entry name" value="UPF0590 PROTEIN C409.17C"/>
    <property type="match status" value="1"/>
</dbReference>
<name>A0A9W9W2W8_9EURO</name>
<reference evidence="2" key="2">
    <citation type="journal article" date="2023" name="IMA Fungus">
        <title>Comparative genomic study of the Penicillium genus elucidates a diverse pangenome and 15 lateral gene transfer events.</title>
        <authorList>
            <person name="Petersen C."/>
            <person name="Sorensen T."/>
            <person name="Nielsen M.R."/>
            <person name="Sondergaard T.E."/>
            <person name="Sorensen J.L."/>
            <person name="Fitzpatrick D.A."/>
            <person name="Frisvad J.C."/>
            <person name="Nielsen K.L."/>
        </authorList>
    </citation>
    <scope>NUCLEOTIDE SEQUENCE</scope>
    <source>
        <strain evidence="2">IBT 29677</strain>
    </source>
</reference>
<reference evidence="2" key="1">
    <citation type="submission" date="2022-12" db="EMBL/GenBank/DDBJ databases">
        <authorList>
            <person name="Petersen C."/>
        </authorList>
    </citation>
    <scope>NUCLEOTIDE SEQUENCE</scope>
    <source>
        <strain evidence="2">IBT 29677</strain>
    </source>
</reference>
<organism evidence="2 3">
    <name type="scientific">Penicillium cosmopolitanum</name>
    <dbReference type="NCBI Taxonomy" id="1131564"/>
    <lineage>
        <taxon>Eukaryota</taxon>
        <taxon>Fungi</taxon>
        <taxon>Dikarya</taxon>
        <taxon>Ascomycota</taxon>
        <taxon>Pezizomycotina</taxon>
        <taxon>Eurotiomycetes</taxon>
        <taxon>Eurotiomycetidae</taxon>
        <taxon>Eurotiales</taxon>
        <taxon>Aspergillaceae</taxon>
        <taxon>Penicillium</taxon>
    </lineage>
</organism>